<sequence length="249" mass="28677">GDINAKNKKRGAKFFFNTLVLERLFLSSISTLSESTGRGFLILLRPVPSSSPISPSSGDSFSFSPFVIGDLDLGIIVFKNSLARVKSMQPKKRKKKLRPVKFANFLFFPFSQNRQQKTSPFFLLRFLPVGKTTCWSSEIRIFYFFIVATFKNNNSPYAISFQNIFNSNATKMMESERKSRREFPKFPWDIMIASRIFTTVFCFSFEQKDYNIHQDEKKGCDSLKCFKEKSSKKKANNVLAIVSDSSHFF</sequence>
<protein>
    <submittedName>
        <fullName evidence="1">Uncharacterized protein</fullName>
    </submittedName>
</protein>
<accession>X6PDG4</accession>
<proteinExistence type="predicted"/>
<dbReference type="Proteomes" id="UP000023152">
    <property type="component" value="Unassembled WGS sequence"/>
</dbReference>
<gene>
    <name evidence="1" type="ORF">RFI_00913</name>
</gene>
<organism evidence="1 2">
    <name type="scientific">Reticulomyxa filosa</name>
    <dbReference type="NCBI Taxonomy" id="46433"/>
    <lineage>
        <taxon>Eukaryota</taxon>
        <taxon>Sar</taxon>
        <taxon>Rhizaria</taxon>
        <taxon>Retaria</taxon>
        <taxon>Foraminifera</taxon>
        <taxon>Monothalamids</taxon>
        <taxon>Reticulomyxidae</taxon>
        <taxon>Reticulomyxa</taxon>
    </lineage>
</organism>
<dbReference type="EMBL" id="ASPP01000963">
    <property type="protein sequence ID" value="ETO36148.1"/>
    <property type="molecule type" value="Genomic_DNA"/>
</dbReference>
<keyword evidence="2" id="KW-1185">Reference proteome</keyword>
<reference evidence="1 2" key="1">
    <citation type="journal article" date="2013" name="Curr. Biol.">
        <title>The Genome of the Foraminiferan Reticulomyxa filosa.</title>
        <authorList>
            <person name="Glockner G."/>
            <person name="Hulsmann N."/>
            <person name="Schleicher M."/>
            <person name="Noegel A.A."/>
            <person name="Eichinger L."/>
            <person name="Gallinger C."/>
            <person name="Pawlowski J."/>
            <person name="Sierra R."/>
            <person name="Euteneuer U."/>
            <person name="Pillet L."/>
            <person name="Moustafa A."/>
            <person name="Platzer M."/>
            <person name="Groth M."/>
            <person name="Szafranski K."/>
            <person name="Schliwa M."/>
        </authorList>
    </citation>
    <scope>NUCLEOTIDE SEQUENCE [LARGE SCALE GENOMIC DNA]</scope>
</reference>
<evidence type="ECO:0000313" key="1">
    <source>
        <dbReference type="EMBL" id="ETO36148.1"/>
    </source>
</evidence>
<evidence type="ECO:0000313" key="2">
    <source>
        <dbReference type="Proteomes" id="UP000023152"/>
    </source>
</evidence>
<feature type="non-terminal residue" evidence="1">
    <location>
        <position position="1"/>
    </location>
</feature>
<dbReference type="AlphaFoldDB" id="X6PDG4"/>
<name>X6PDG4_RETFI</name>
<comment type="caution">
    <text evidence="1">The sequence shown here is derived from an EMBL/GenBank/DDBJ whole genome shotgun (WGS) entry which is preliminary data.</text>
</comment>